<name>A0A820CE56_9BILA</name>
<dbReference type="EMBL" id="CAJOAY010010471">
    <property type="protein sequence ID" value="CAF4222222.1"/>
    <property type="molecule type" value="Genomic_DNA"/>
</dbReference>
<dbReference type="Proteomes" id="UP000663881">
    <property type="component" value="Unassembled WGS sequence"/>
</dbReference>
<dbReference type="AlphaFoldDB" id="A0A820CE56"/>
<organism evidence="1 2">
    <name type="scientific">Adineta steineri</name>
    <dbReference type="NCBI Taxonomy" id="433720"/>
    <lineage>
        <taxon>Eukaryota</taxon>
        <taxon>Metazoa</taxon>
        <taxon>Spiralia</taxon>
        <taxon>Gnathifera</taxon>
        <taxon>Rotifera</taxon>
        <taxon>Eurotatoria</taxon>
        <taxon>Bdelloidea</taxon>
        <taxon>Adinetida</taxon>
        <taxon>Adinetidae</taxon>
        <taxon>Adineta</taxon>
    </lineage>
</organism>
<sequence length="54" mass="6315">MPHLDAIYIFCGDKSRHQEWTQNWTKIKGVHTNIKEIYQALQSVVKQSDQDTIA</sequence>
<protein>
    <submittedName>
        <fullName evidence="1">Uncharacterized protein</fullName>
    </submittedName>
</protein>
<evidence type="ECO:0000313" key="2">
    <source>
        <dbReference type="Proteomes" id="UP000663881"/>
    </source>
</evidence>
<evidence type="ECO:0000313" key="1">
    <source>
        <dbReference type="EMBL" id="CAF4222222.1"/>
    </source>
</evidence>
<comment type="caution">
    <text evidence="1">The sequence shown here is derived from an EMBL/GenBank/DDBJ whole genome shotgun (WGS) entry which is preliminary data.</text>
</comment>
<accession>A0A820CE56</accession>
<feature type="non-terminal residue" evidence="1">
    <location>
        <position position="54"/>
    </location>
</feature>
<reference evidence="1" key="1">
    <citation type="submission" date="2021-02" db="EMBL/GenBank/DDBJ databases">
        <authorList>
            <person name="Nowell W R."/>
        </authorList>
    </citation>
    <scope>NUCLEOTIDE SEQUENCE</scope>
</reference>
<gene>
    <name evidence="1" type="ORF">OKA104_LOCUS42104</name>
</gene>
<proteinExistence type="predicted"/>